<dbReference type="Gene3D" id="3.40.1360.10">
    <property type="match status" value="1"/>
</dbReference>
<accession>A0A101CLC8</accession>
<sequence>MNCEQIKQNVSIRTVMESYGLNPVKENKRTAFYFALDRQEKTASLSVDFIKNTAFDFGTGKTYDVISIVQAIDKCNVSTALEYLNKLDFSPKIDTVVETNDGFSYAVLKTIDVEHPALLEYLNSRGVLNCRSLVKEIHYTIEGKYYFAIAFFNNSGGIEVRNKYSKICLGPKDVTLIKNGNRQNNEIAVFEGFFDYLSFKAVKNDKFSSDIDYMVFNSTSMLLAGDEILKQYKKISLFLDNDKAGKTAVEQIRNMYQNVEDCSWLYRNYKDLNQWLMK</sequence>
<dbReference type="SUPFAM" id="SSF57783">
    <property type="entry name" value="Zinc beta-ribbon"/>
    <property type="match status" value="1"/>
</dbReference>
<dbReference type="SUPFAM" id="SSF56731">
    <property type="entry name" value="DNA primase core"/>
    <property type="match status" value="1"/>
</dbReference>
<dbReference type="Proteomes" id="UP000054388">
    <property type="component" value="Unassembled WGS sequence"/>
</dbReference>
<dbReference type="InterPro" id="IPR034154">
    <property type="entry name" value="TOPRIM_DnaG/twinkle"/>
</dbReference>
<dbReference type="AlphaFoldDB" id="A0A101CLC8"/>
<dbReference type="InterPro" id="IPR036977">
    <property type="entry name" value="DNA_primase_Znf_CHC2"/>
</dbReference>
<dbReference type="GO" id="GO:0003677">
    <property type="term" value="F:DNA binding"/>
    <property type="evidence" value="ECO:0007669"/>
    <property type="project" value="InterPro"/>
</dbReference>
<dbReference type="Pfam" id="PF13155">
    <property type="entry name" value="Toprim_2"/>
    <property type="match status" value="1"/>
</dbReference>
<gene>
    <name evidence="1" type="ORF">AR686_00595</name>
</gene>
<dbReference type="EMBL" id="LMAI01000001">
    <property type="protein sequence ID" value="KUJ58337.1"/>
    <property type="molecule type" value="Genomic_DNA"/>
</dbReference>
<dbReference type="Gene3D" id="3.90.580.10">
    <property type="entry name" value="Zinc finger, CHC2-type domain"/>
    <property type="match status" value="1"/>
</dbReference>
<dbReference type="RefSeq" id="WP_059135393.1">
    <property type="nucleotide sequence ID" value="NZ_LMAI01000001.1"/>
</dbReference>
<protein>
    <submittedName>
        <fullName evidence="1">DNA primase</fullName>
    </submittedName>
</protein>
<comment type="caution">
    <text evidence="1">The sequence shown here is derived from an EMBL/GenBank/DDBJ whole genome shotgun (WGS) entry which is preliminary data.</text>
</comment>
<evidence type="ECO:0000313" key="2">
    <source>
        <dbReference type="Proteomes" id="UP000054388"/>
    </source>
</evidence>
<name>A0A101CLC8_9FLAO</name>
<dbReference type="GO" id="GO:0006260">
    <property type="term" value="P:DNA replication"/>
    <property type="evidence" value="ECO:0007669"/>
    <property type="project" value="InterPro"/>
</dbReference>
<dbReference type="CDD" id="cd01029">
    <property type="entry name" value="TOPRIM_primases"/>
    <property type="match status" value="1"/>
</dbReference>
<dbReference type="GO" id="GO:0008270">
    <property type="term" value="F:zinc ion binding"/>
    <property type="evidence" value="ECO:0007669"/>
    <property type="project" value="InterPro"/>
</dbReference>
<reference evidence="1 2" key="1">
    <citation type="submission" date="2015-10" db="EMBL/GenBank/DDBJ databases">
        <title>Genome sequence of Chryseobacterium greenlandense.</title>
        <authorList>
            <person name="Newman J."/>
            <person name="Fischer K."/>
            <person name="Miller J."/>
        </authorList>
    </citation>
    <scope>NUCLEOTIDE SEQUENCE [LARGE SCALE GENOMIC DNA]</scope>
    <source>
        <strain evidence="1 2">UMB34</strain>
    </source>
</reference>
<proteinExistence type="predicted"/>
<evidence type="ECO:0000313" key="1">
    <source>
        <dbReference type="EMBL" id="KUJ58337.1"/>
    </source>
</evidence>
<organism evidence="1 2">
    <name type="scientific">Chryseobacterium aquaticum subsp. greenlandense</name>
    <dbReference type="NCBI Taxonomy" id="345663"/>
    <lineage>
        <taxon>Bacteria</taxon>
        <taxon>Pseudomonadati</taxon>
        <taxon>Bacteroidota</taxon>
        <taxon>Flavobacteriia</taxon>
        <taxon>Flavobacteriales</taxon>
        <taxon>Weeksellaceae</taxon>
        <taxon>Chryseobacterium group</taxon>
        <taxon>Chryseobacterium</taxon>
    </lineage>
</organism>